<proteinExistence type="inferred from homology"/>
<keyword evidence="8 19" id="KW-0732">Signal</keyword>
<dbReference type="Pfam" id="PF00560">
    <property type="entry name" value="LRR_1"/>
    <property type="match status" value="6"/>
</dbReference>
<dbReference type="FunFam" id="3.80.10.10:FF:000642">
    <property type="entry name" value="Leucine-rich receptor-like protein kinase family protein"/>
    <property type="match status" value="1"/>
</dbReference>
<feature type="transmembrane region" description="Helical" evidence="18">
    <location>
        <begin position="639"/>
        <end position="662"/>
    </location>
</feature>
<evidence type="ECO:0000313" key="22">
    <source>
        <dbReference type="Proteomes" id="UP001634007"/>
    </source>
</evidence>
<dbReference type="SUPFAM" id="SSF56112">
    <property type="entry name" value="Protein kinase-like (PK-like)"/>
    <property type="match status" value="1"/>
</dbReference>
<keyword evidence="12 17" id="KW-0067">ATP-binding</keyword>
<evidence type="ECO:0000256" key="6">
    <source>
        <dbReference type="ARBA" id="ARBA00022679"/>
    </source>
</evidence>
<evidence type="ECO:0000256" key="17">
    <source>
        <dbReference type="PROSITE-ProRule" id="PRU10141"/>
    </source>
</evidence>
<dbReference type="FunFam" id="3.80.10.10:FF:000221">
    <property type="entry name" value="Leucine-rich repeat receptor-like protein kinase PXL1"/>
    <property type="match status" value="1"/>
</dbReference>
<dbReference type="InterPro" id="IPR003591">
    <property type="entry name" value="Leu-rich_rpt_typical-subtyp"/>
</dbReference>
<dbReference type="InterPro" id="IPR008271">
    <property type="entry name" value="Ser/Thr_kinase_AS"/>
</dbReference>
<dbReference type="FunFam" id="3.30.200.20:FF:000512">
    <property type="entry name" value="Receptor-like protein kinase HSL1"/>
    <property type="match status" value="1"/>
</dbReference>
<dbReference type="FunFam" id="1.10.510.10:FF:000714">
    <property type="entry name" value="Kinase family with leucine-rich repeat domain-containing protein"/>
    <property type="match status" value="1"/>
</dbReference>
<evidence type="ECO:0000256" key="15">
    <source>
        <dbReference type="ARBA" id="ARBA00023170"/>
    </source>
</evidence>
<dbReference type="AlphaFoldDB" id="A0ABD3L9Y5"/>
<keyword evidence="9" id="KW-0677">Repeat</keyword>
<evidence type="ECO:0000256" key="14">
    <source>
        <dbReference type="ARBA" id="ARBA00023136"/>
    </source>
</evidence>
<keyword evidence="5" id="KW-0433">Leucine-rich repeat</keyword>
<dbReference type="SMART" id="SM00369">
    <property type="entry name" value="LRR_TYP"/>
    <property type="match status" value="7"/>
</dbReference>
<dbReference type="SUPFAM" id="SSF52058">
    <property type="entry name" value="L domain-like"/>
    <property type="match status" value="2"/>
</dbReference>
<comment type="caution">
    <text evidence="21">The sequence shown here is derived from an EMBL/GenBank/DDBJ whole genome shotgun (WGS) entry which is preliminary data.</text>
</comment>
<protein>
    <recommendedName>
        <fullName evidence="20">Protein kinase domain-containing protein</fullName>
    </recommendedName>
</protein>
<evidence type="ECO:0000256" key="12">
    <source>
        <dbReference type="ARBA" id="ARBA00022840"/>
    </source>
</evidence>
<feature type="domain" description="Protein kinase" evidence="20">
    <location>
        <begin position="696"/>
        <end position="980"/>
    </location>
</feature>
<dbReference type="PANTHER" id="PTHR48053:SF109">
    <property type="entry name" value="PROTEIN KINASE DOMAIN-CONTAINING PROTEIN"/>
    <property type="match status" value="1"/>
</dbReference>
<dbReference type="InterPro" id="IPR011009">
    <property type="entry name" value="Kinase-like_dom_sf"/>
</dbReference>
<dbReference type="Gene3D" id="1.10.510.10">
    <property type="entry name" value="Transferase(Phosphotransferase) domain 1"/>
    <property type="match status" value="1"/>
</dbReference>
<comment type="similarity">
    <text evidence="4">Belongs to the RLP family.</text>
</comment>
<dbReference type="Gene3D" id="3.30.200.20">
    <property type="entry name" value="Phosphorylase Kinase, domain 1"/>
    <property type="match status" value="1"/>
</dbReference>
<name>A0ABD3L9Y5_EUCGL</name>
<dbReference type="Pfam" id="PF00069">
    <property type="entry name" value="Pkinase"/>
    <property type="match status" value="1"/>
</dbReference>
<accession>A0ABD3L9Y5</accession>
<dbReference type="InterPro" id="IPR051716">
    <property type="entry name" value="Plant_RL_S/T_kinase"/>
</dbReference>
<dbReference type="InterPro" id="IPR013210">
    <property type="entry name" value="LRR_N_plant-typ"/>
</dbReference>
<organism evidence="21 22">
    <name type="scientific">Eucalyptus globulus</name>
    <name type="common">Tasmanian blue gum</name>
    <dbReference type="NCBI Taxonomy" id="34317"/>
    <lineage>
        <taxon>Eukaryota</taxon>
        <taxon>Viridiplantae</taxon>
        <taxon>Streptophyta</taxon>
        <taxon>Embryophyta</taxon>
        <taxon>Tracheophyta</taxon>
        <taxon>Spermatophyta</taxon>
        <taxon>Magnoliopsida</taxon>
        <taxon>eudicotyledons</taxon>
        <taxon>Gunneridae</taxon>
        <taxon>Pentapetalae</taxon>
        <taxon>rosids</taxon>
        <taxon>malvids</taxon>
        <taxon>Myrtales</taxon>
        <taxon>Myrtaceae</taxon>
        <taxon>Myrtoideae</taxon>
        <taxon>Eucalypteae</taxon>
        <taxon>Eucalyptus</taxon>
    </lineage>
</organism>
<evidence type="ECO:0000256" key="9">
    <source>
        <dbReference type="ARBA" id="ARBA00022737"/>
    </source>
</evidence>
<dbReference type="InterPro" id="IPR032675">
    <property type="entry name" value="LRR_dom_sf"/>
</dbReference>
<feature type="chain" id="PRO_5044795186" description="Protein kinase domain-containing protein" evidence="19">
    <location>
        <begin position="32"/>
        <end position="1026"/>
    </location>
</feature>
<evidence type="ECO:0000256" key="4">
    <source>
        <dbReference type="ARBA" id="ARBA00009592"/>
    </source>
</evidence>
<dbReference type="GO" id="GO:0005524">
    <property type="term" value="F:ATP binding"/>
    <property type="evidence" value="ECO:0007669"/>
    <property type="project" value="UniProtKB-UniRule"/>
</dbReference>
<evidence type="ECO:0000256" key="10">
    <source>
        <dbReference type="ARBA" id="ARBA00022741"/>
    </source>
</evidence>
<dbReference type="EMBL" id="JBJKBG010000003">
    <property type="protein sequence ID" value="KAL3746801.1"/>
    <property type="molecule type" value="Genomic_DNA"/>
</dbReference>
<evidence type="ECO:0000256" key="7">
    <source>
        <dbReference type="ARBA" id="ARBA00022692"/>
    </source>
</evidence>
<evidence type="ECO:0000256" key="2">
    <source>
        <dbReference type="ARBA" id="ARBA00004479"/>
    </source>
</evidence>
<dbReference type="GO" id="GO:0005886">
    <property type="term" value="C:plasma membrane"/>
    <property type="evidence" value="ECO:0007669"/>
    <property type="project" value="UniProtKB-SubCell"/>
</dbReference>
<dbReference type="Pfam" id="PF13855">
    <property type="entry name" value="LRR_8"/>
    <property type="match status" value="2"/>
</dbReference>
<keyword evidence="11" id="KW-0418">Kinase</keyword>
<evidence type="ECO:0000313" key="21">
    <source>
        <dbReference type="EMBL" id="KAL3746801.1"/>
    </source>
</evidence>
<evidence type="ECO:0000256" key="13">
    <source>
        <dbReference type="ARBA" id="ARBA00022989"/>
    </source>
</evidence>
<reference evidence="21 22" key="1">
    <citation type="submission" date="2024-11" db="EMBL/GenBank/DDBJ databases">
        <title>Chromosome-level genome assembly of Eucalyptus globulus Labill. provides insights into its genome evolution.</title>
        <authorList>
            <person name="Li X."/>
        </authorList>
    </citation>
    <scope>NUCLEOTIDE SEQUENCE [LARGE SCALE GENOMIC DNA]</scope>
    <source>
        <strain evidence="21">CL2024</strain>
        <tissue evidence="21">Fresh tender leaves</tissue>
    </source>
</reference>
<dbReference type="PROSITE" id="PS50011">
    <property type="entry name" value="PROTEIN_KINASE_DOM"/>
    <property type="match status" value="1"/>
</dbReference>
<evidence type="ECO:0000259" key="20">
    <source>
        <dbReference type="PROSITE" id="PS50011"/>
    </source>
</evidence>
<dbReference type="FunFam" id="3.80.10.10:FF:000824">
    <property type="entry name" value="Receptor-like protein kinase HSL1 isoform A"/>
    <property type="match status" value="1"/>
</dbReference>
<dbReference type="Pfam" id="PF08263">
    <property type="entry name" value="LRRNT_2"/>
    <property type="match status" value="1"/>
</dbReference>
<dbReference type="PROSITE" id="PS00107">
    <property type="entry name" value="PROTEIN_KINASE_ATP"/>
    <property type="match status" value="1"/>
</dbReference>
<evidence type="ECO:0000256" key="1">
    <source>
        <dbReference type="ARBA" id="ARBA00004236"/>
    </source>
</evidence>
<evidence type="ECO:0000256" key="8">
    <source>
        <dbReference type="ARBA" id="ARBA00022729"/>
    </source>
</evidence>
<dbReference type="Proteomes" id="UP001634007">
    <property type="component" value="Unassembled WGS sequence"/>
</dbReference>
<keyword evidence="10 17" id="KW-0547">Nucleotide-binding</keyword>
<keyword evidence="7 18" id="KW-0812">Transmembrane</keyword>
<sequence length="1026" mass="113056">MSKMPLCSRELGLLLLLLFLSLLSIPFCVISQSQATSELTVLLNLKQQWSNPPALQSWSSSSPTPCGWPAVNCTGSTVTGLLLRDMNITEPIPPSICDLKNLTQLDLSWNYIPGGFPKALYNCSKLQFLDLSQNYFVGPIPSDVDQLSGLTYLDVGGNNFSGDIPVEIGRLSGLQTLSLHQNEFNGTFPKEIADLANLEVLTMAYNEEFVPAMIPQEFGQLKKLRFLWMTQCNLIDGIPESFSNLSSLQQLDLSGNALTGGIPGGLFSLQNLRYVYLYHNKLSGELSTSISSMNLIEIDLAMNNLTGSIPEDFGKLQSLRLLNLYWNQLSGHIPVSIARLPLLTDFKVFGNKLSGELPPEFGLYSPLEAFEISNNELSGELPKTLCTNGVLVGVVAYSNNLSGQVPESLGNCNSLRTIQLYNNNFSGELPSGIWTLFNLSSLTVSQNSFSGGLPSKLARNLSRVEISNNKFSGPIPTEVSSWSSLAVLNASNNLFSGNVPEELTSLSRLIVLAMDGNQLSGELPSKIISWKSLTTLNLSKNKLSGQIPAAVGSLPDLLDLDLSDNQFSGVIPPELGKLRLTTLNLSSNQLVGRIPDGFSNLVYENSFLSNPDLCADNPMPNIRSCYARSSKSNKVPSKYLALILVLVIAVFIAAVLFALFVIREYRRKKLRQDLATWKLTSFQRLGFTEASILSNLTDNTLIGSGGSGKVYRVAVSDLGDYVAVKRIWNNRRLDWRQEKEFAAEVEILSSIRHSNIVKLLCCISSDNSKLLVYEYMENQSLDKWLHRNKRALPLRGNSPCRAMLDWPVRLQIAVGAAEGLGYMHHDCSPPIIHRDVKSSNILLDFQFKAKVADFGLAKTVAKHGESHTMSAVAGSFGYFAPEYAYSTKVNEKIDVYSFGVVLLELVTGRGPNSGDENMSLTEWAWRHYGEGKPIADALDEEIKEPCNMDEMTTVFKLALVCTSRSPSTRPSMKEVLHILQSCGPSERSGRKRVGPEFDFTPLLGNPTYLSSYRRSRKADDNLVYSV</sequence>
<evidence type="ECO:0000256" key="5">
    <source>
        <dbReference type="ARBA" id="ARBA00022614"/>
    </source>
</evidence>
<evidence type="ECO:0000256" key="16">
    <source>
        <dbReference type="ARBA" id="ARBA00023180"/>
    </source>
</evidence>
<dbReference type="Gene3D" id="3.80.10.10">
    <property type="entry name" value="Ribonuclease Inhibitor"/>
    <property type="match status" value="5"/>
</dbReference>
<dbReference type="InterPro" id="IPR001611">
    <property type="entry name" value="Leu-rich_rpt"/>
</dbReference>
<evidence type="ECO:0000256" key="11">
    <source>
        <dbReference type="ARBA" id="ARBA00022777"/>
    </source>
</evidence>
<feature type="binding site" evidence="17">
    <location>
        <position position="725"/>
    </location>
    <ligand>
        <name>ATP</name>
        <dbReference type="ChEBI" id="CHEBI:30616"/>
    </ligand>
</feature>
<gene>
    <name evidence="21" type="ORF">ACJRO7_015701</name>
</gene>
<evidence type="ECO:0000256" key="19">
    <source>
        <dbReference type="SAM" id="SignalP"/>
    </source>
</evidence>
<dbReference type="PROSITE" id="PS00108">
    <property type="entry name" value="PROTEIN_KINASE_ST"/>
    <property type="match status" value="1"/>
</dbReference>
<keyword evidence="16" id="KW-0325">Glycoprotein</keyword>
<comment type="subcellular location">
    <subcellularLocation>
        <location evidence="1">Cell membrane</location>
    </subcellularLocation>
    <subcellularLocation>
        <location evidence="2">Membrane</location>
        <topology evidence="2">Single-pass type I membrane protein</topology>
    </subcellularLocation>
</comment>
<keyword evidence="14 18" id="KW-0472">Membrane</keyword>
<dbReference type="SMART" id="SM00220">
    <property type="entry name" value="S_TKc"/>
    <property type="match status" value="1"/>
</dbReference>
<dbReference type="InterPro" id="IPR000719">
    <property type="entry name" value="Prot_kinase_dom"/>
</dbReference>
<evidence type="ECO:0000256" key="18">
    <source>
        <dbReference type="SAM" id="Phobius"/>
    </source>
</evidence>
<comment type="similarity">
    <text evidence="3">Belongs to the protein kinase superfamily. Ser/Thr protein kinase family.</text>
</comment>
<dbReference type="FunFam" id="3.80.10.10:FF:000041">
    <property type="entry name" value="LRR receptor-like serine/threonine-protein kinase ERECTA"/>
    <property type="match status" value="1"/>
</dbReference>
<feature type="signal peptide" evidence="19">
    <location>
        <begin position="1"/>
        <end position="31"/>
    </location>
</feature>
<keyword evidence="6" id="KW-0808">Transferase</keyword>
<dbReference type="PANTHER" id="PTHR48053">
    <property type="entry name" value="LEUCINE RICH REPEAT FAMILY PROTEIN, EXPRESSED"/>
    <property type="match status" value="1"/>
</dbReference>
<dbReference type="GO" id="GO:0016301">
    <property type="term" value="F:kinase activity"/>
    <property type="evidence" value="ECO:0007669"/>
    <property type="project" value="UniProtKB-KW"/>
</dbReference>
<keyword evidence="15" id="KW-0675">Receptor</keyword>
<keyword evidence="13 18" id="KW-1133">Transmembrane helix</keyword>
<dbReference type="InterPro" id="IPR017441">
    <property type="entry name" value="Protein_kinase_ATP_BS"/>
</dbReference>
<evidence type="ECO:0000256" key="3">
    <source>
        <dbReference type="ARBA" id="ARBA00008684"/>
    </source>
</evidence>
<keyword evidence="22" id="KW-1185">Reference proteome</keyword>